<evidence type="ECO:0000259" key="2">
    <source>
        <dbReference type="SMART" id="SM00875"/>
    </source>
</evidence>
<dbReference type="PANTHER" id="PTHR45632:SF17">
    <property type="entry name" value="KELCH-LIKE PROTEIN 31"/>
    <property type="match status" value="1"/>
</dbReference>
<dbReference type="WBParaSite" id="TCLT_0000982501-mRNA-1">
    <property type="protein sequence ID" value="TCLT_0000982501-mRNA-1"/>
    <property type="gene ID" value="TCLT_0000982501"/>
</dbReference>
<proteinExistence type="predicted"/>
<feature type="domain" description="BACK" evidence="2">
    <location>
        <begin position="122"/>
        <end position="225"/>
    </location>
</feature>
<organism evidence="5">
    <name type="scientific">Thelazia callipaeda</name>
    <name type="common">Oriental eyeworm</name>
    <name type="synonym">Parasitic nematode</name>
    <dbReference type="NCBI Taxonomy" id="103827"/>
    <lineage>
        <taxon>Eukaryota</taxon>
        <taxon>Metazoa</taxon>
        <taxon>Ecdysozoa</taxon>
        <taxon>Nematoda</taxon>
        <taxon>Chromadorea</taxon>
        <taxon>Rhabditida</taxon>
        <taxon>Spirurina</taxon>
        <taxon>Spiruromorpha</taxon>
        <taxon>Thelazioidea</taxon>
        <taxon>Thelaziidae</taxon>
        <taxon>Thelazia</taxon>
    </lineage>
</organism>
<evidence type="ECO:0000313" key="5">
    <source>
        <dbReference type="WBParaSite" id="TCLT_0000982501-mRNA-1"/>
    </source>
</evidence>
<dbReference type="SMART" id="SM00875">
    <property type="entry name" value="BACK"/>
    <property type="match status" value="1"/>
</dbReference>
<evidence type="ECO:0000256" key="1">
    <source>
        <dbReference type="SAM" id="MobiDB-lite"/>
    </source>
</evidence>
<dbReference type="Proteomes" id="UP000276776">
    <property type="component" value="Unassembled WGS sequence"/>
</dbReference>
<sequence>MSSTSAYSANIQTKLNRSKSHYLEVKYCSFSFTEQYPSSNLCLIQLQTENKVPEKLDLSDYDVAAVTTLVNYMTSGGRASARITTSILGDMTEIAQVLEMKSLLQKIEEFIMISVRQSDHFLVRTLSMISKEMMMDTPLGRKIIDIAVKHFPRICKVPAFHDIPIDVIVRIFDRCDLNVESEYDLVNVAIEWLTVNPERVYASYLILRCIRMNNLSWCERINLINRLNTLPNYARIASAFAFYTFSNTNAYRVCVLASHTMYKRCGNKSGQLKFVIDVPRRKIVHRRKVPIKSTYVTAKPTKRTQPVVDDKSESPSEGEDIERASFSVCKERRTTRAERMTRYAEKRKRAYNYFILVP</sequence>
<protein>
    <submittedName>
        <fullName evidence="5">BACK domain-containing protein</fullName>
    </submittedName>
</protein>
<name>A0A0N5D9L0_THECL</name>
<gene>
    <name evidence="3" type="ORF">TCLT_LOCUS9814</name>
</gene>
<reference evidence="5" key="1">
    <citation type="submission" date="2017-02" db="UniProtKB">
        <authorList>
            <consortium name="WormBaseParasite"/>
        </authorList>
    </citation>
    <scope>IDENTIFICATION</scope>
</reference>
<dbReference type="AlphaFoldDB" id="A0A0N5D9L0"/>
<evidence type="ECO:0000313" key="4">
    <source>
        <dbReference type="Proteomes" id="UP000276776"/>
    </source>
</evidence>
<feature type="region of interest" description="Disordered" evidence="1">
    <location>
        <begin position="300"/>
        <end position="322"/>
    </location>
</feature>
<dbReference type="OrthoDB" id="5835959at2759"/>
<reference evidence="3 4" key="2">
    <citation type="submission" date="2018-11" db="EMBL/GenBank/DDBJ databases">
        <authorList>
            <consortium name="Pathogen Informatics"/>
        </authorList>
    </citation>
    <scope>NUCLEOTIDE SEQUENCE [LARGE SCALE GENOMIC DNA]</scope>
</reference>
<dbReference type="EMBL" id="UYYF01004888">
    <property type="protein sequence ID" value="VDN07478.1"/>
    <property type="molecule type" value="Genomic_DNA"/>
</dbReference>
<dbReference type="Gene3D" id="1.25.40.420">
    <property type="match status" value="1"/>
</dbReference>
<accession>A0A0N5D9L0</accession>
<dbReference type="PANTHER" id="PTHR45632">
    <property type="entry name" value="LD33804P"/>
    <property type="match status" value="1"/>
</dbReference>
<dbReference type="OMA" id="RCIRIAN"/>
<dbReference type="STRING" id="103827.A0A0N5D9L0"/>
<evidence type="ECO:0000313" key="3">
    <source>
        <dbReference type="EMBL" id="VDN07478.1"/>
    </source>
</evidence>
<dbReference type="InterPro" id="IPR011705">
    <property type="entry name" value="BACK"/>
</dbReference>
<dbReference type="Pfam" id="PF07707">
    <property type="entry name" value="BACK"/>
    <property type="match status" value="1"/>
</dbReference>
<keyword evidence="4" id="KW-1185">Reference proteome</keyword>